<dbReference type="SUPFAM" id="SSF55729">
    <property type="entry name" value="Acyl-CoA N-acyltransferases (Nat)"/>
    <property type="match status" value="1"/>
</dbReference>
<reference evidence="4" key="2">
    <citation type="submission" date="2021-01" db="EMBL/GenBank/DDBJ databases">
        <authorList>
            <person name="Schikora-Tamarit M.A."/>
        </authorList>
    </citation>
    <scope>NUCLEOTIDE SEQUENCE</scope>
    <source>
        <strain evidence="4">CBS2887</strain>
    </source>
</reference>
<dbReference type="InterPro" id="IPR016181">
    <property type="entry name" value="Acyl_CoA_acyltransferase"/>
</dbReference>
<dbReference type="PANTHER" id="PTHR45910">
    <property type="entry name" value="N-ALPHA-ACETYLTRANSFERASE 20"/>
    <property type="match status" value="1"/>
</dbReference>
<evidence type="ECO:0000259" key="3">
    <source>
        <dbReference type="PROSITE" id="PS51186"/>
    </source>
</evidence>
<dbReference type="PANTHER" id="PTHR45910:SF1">
    <property type="entry name" value="N-ALPHA-ACETYLTRANSFERASE 20"/>
    <property type="match status" value="1"/>
</dbReference>
<dbReference type="PROSITE" id="PS51186">
    <property type="entry name" value="GNAT"/>
    <property type="match status" value="1"/>
</dbReference>
<dbReference type="Pfam" id="PF00583">
    <property type="entry name" value="Acetyltransf_1"/>
    <property type="match status" value="1"/>
</dbReference>
<gene>
    <name evidence="4" type="ORF">WICPIJ_008358</name>
</gene>
<organism evidence="4 5">
    <name type="scientific">Wickerhamomyces pijperi</name>
    <name type="common">Yeast</name>
    <name type="synonym">Pichia pijperi</name>
    <dbReference type="NCBI Taxonomy" id="599730"/>
    <lineage>
        <taxon>Eukaryota</taxon>
        <taxon>Fungi</taxon>
        <taxon>Dikarya</taxon>
        <taxon>Ascomycota</taxon>
        <taxon>Saccharomycotina</taxon>
        <taxon>Saccharomycetes</taxon>
        <taxon>Phaffomycetales</taxon>
        <taxon>Wickerhamomycetaceae</taxon>
        <taxon>Wickerhamomyces</taxon>
    </lineage>
</organism>
<protein>
    <recommendedName>
        <fullName evidence="3">N-acetyltransferase domain-containing protein</fullName>
    </recommendedName>
</protein>
<comment type="caution">
    <text evidence="4">The sequence shown here is derived from an EMBL/GenBank/DDBJ whole genome shotgun (WGS) entry which is preliminary data.</text>
</comment>
<dbReference type="InterPro" id="IPR000182">
    <property type="entry name" value="GNAT_dom"/>
</dbReference>
<proteinExistence type="predicted"/>
<keyword evidence="1" id="KW-0808">Transferase</keyword>
<dbReference type="Gene3D" id="3.40.630.30">
    <property type="match status" value="1"/>
</dbReference>
<dbReference type="InterPro" id="IPR051646">
    <property type="entry name" value="NatB_acetyltransferase_subunit"/>
</dbReference>
<evidence type="ECO:0000256" key="2">
    <source>
        <dbReference type="ARBA" id="ARBA00023315"/>
    </source>
</evidence>
<accession>A0A9P8PX69</accession>
<evidence type="ECO:0000256" key="1">
    <source>
        <dbReference type="ARBA" id="ARBA00022679"/>
    </source>
</evidence>
<sequence>MTSLTPFQATDLFDLNSVNLDPLTENFNIAFYFEYLTKWPSLFFKSTEIGPHSTQIPSGYMMGKTEGKADLWHTHITAVTVNAYYRRIGLASYLCDNLEYMTDAPPHETNFIDLFVKANNHLAIKMYEKLGYDVFRRVVGYYGNEDDPYPDNTTKIRDDKDAFDMRKGMARDNGKSTRKDGRSHRCLPHDIRF</sequence>
<dbReference type="Proteomes" id="UP000774326">
    <property type="component" value="Unassembled WGS sequence"/>
</dbReference>
<keyword evidence="2" id="KW-0012">Acyltransferase</keyword>
<dbReference type="GO" id="GO:0031416">
    <property type="term" value="C:NatB complex"/>
    <property type="evidence" value="ECO:0007669"/>
    <property type="project" value="TreeGrafter"/>
</dbReference>
<evidence type="ECO:0000313" key="4">
    <source>
        <dbReference type="EMBL" id="KAH3680177.1"/>
    </source>
</evidence>
<name>A0A9P8PX69_WICPI</name>
<keyword evidence="5" id="KW-1185">Reference proteome</keyword>
<dbReference type="FunFam" id="3.40.630.30:FF:000065">
    <property type="entry name" value="N-terminal acetyltransferase complex ARD1 subunit homolog"/>
    <property type="match status" value="1"/>
</dbReference>
<evidence type="ECO:0000313" key="5">
    <source>
        <dbReference type="Proteomes" id="UP000774326"/>
    </source>
</evidence>
<reference evidence="4" key="1">
    <citation type="journal article" date="2021" name="Open Biol.">
        <title>Shared evolutionary footprints suggest mitochondrial oxidative damage underlies multiple complex I losses in fungi.</title>
        <authorList>
            <person name="Schikora-Tamarit M.A."/>
            <person name="Marcet-Houben M."/>
            <person name="Nosek J."/>
            <person name="Gabaldon T."/>
        </authorList>
    </citation>
    <scope>NUCLEOTIDE SEQUENCE</scope>
    <source>
        <strain evidence="4">CBS2887</strain>
    </source>
</reference>
<dbReference type="AlphaFoldDB" id="A0A9P8PX69"/>
<dbReference type="GO" id="GO:0004596">
    <property type="term" value="F:protein-N-terminal amino-acid acetyltransferase activity"/>
    <property type="evidence" value="ECO:0007669"/>
    <property type="project" value="TreeGrafter"/>
</dbReference>
<dbReference type="OrthoDB" id="10264728at2759"/>
<dbReference type="EMBL" id="JAEUBG010004777">
    <property type="protein sequence ID" value="KAH3680177.1"/>
    <property type="molecule type" value="Genomic_DNA"/>
</dbReference>
<feature type="domain" description="N-acetyltransferase" evidence="3">
    <location>
        <begin position="2"/>
        <end position="170"/>
    </location>
</feature>